<dbReference type="EMBL" id="JAUOZS010000001">
    <property type="protein sequence ID" value="MDT8900565.1"/>
    <property type="molecule type" value="Genomic_DNA"/>
</dbReference>
<keyword evidence="4" id="KW-0997">Cell inner membrane</keyword>
<dbReference type="Proteomes" id="UP001254848">
    <property type="component" value="Unassembled WGS sequence"/>
</dbReference>
<dbReference type="InterPro" id="IPR007387">
    <property type="entry name" value="TRAP_DctQ"/>
</dbReference>
<feature type="domain" description="Tripartite ATP-independent periplasmic transporters DctQ component" evidence="10">
    <location>
        <begin position="26"/>
        <end position="152"/>
    </location>
</feature>
<keyword evidence="7 9" id="KW-0472">Membrane</keyword>
<name>A0ABU3NVY2_9FIRM</name>
<proteinExistence type="inferred from homology"/>
<accession>A0ABU3NVY2</accession>
<evidence type="ECO:0000256" key="8">
    <source>
        <dbReference type="ARBA" id="ARBA00038436"/>
    </source>
</evidence>
<dbReference type="RefSeq" id="WP_413779103.1">
    <property type="nucleotide sequence ID" value="NZ_JAUOZS010000001.1"/>
</dbReference>
<dbReference type="InterPro" id="IPR055348">
    <property type="entry name" value="DctQ"/>
</dbReference>
<gene>
    <name evidence="11" type="ORF">Q4T40_04840</name>
</gene>
<evidence type="ECO:0000313" key="12">
    <source>
        <dbReference type="Proteomes" id="UP001254848"/>
    </source>
</evidence>
<feature type="transmembrane region" description="Helical" evidence="9">
    <location>
        <begin position="89"/>
        <end position="111"/>
    </location>
</feature>
<evidence type="ECO:0000256" key="2">
    <source>
        <dbReference type="ARBA" id="ARBA00022448"/>
    </source>
</evidence>
<evidence type="ECO:0000256" key="9">
    <source>
        <dbReference type="SAM" id="Phobius"/>
    </source>
</evidence>
<keyword evidence="3" id="KW-1003">Cell membrane</keyword>
<comment type="similarity">
    <text evidence="8">Belongs to the TRAP transporter small permease family.</text>
</comment>
<evidence type="ECO:0000313" key="11">
    <source>
        <dbReference type="EMBL" id="MDT8900565.1"/>
    </source>
</evidence>
<sequence>MEALKNLDKILGCLLRGGSVALLAAIFVILIANVFVRFFPVTSFGWFDEIIEMLIAWFVFLGAAALWRENEHFVVSFLPDHLKGKTAGHLLDIVVSIVSLAFLAIFTYYSLNLTMRAQDWTPIINMPKKLLYASMPFSGALMIVYSVRNIIRSGGRLVGRQR</sequence>
<evidence type="ECO:0000256" key="3">
    <source>
        <dbReference type="ARBA" id="ARBA00022475"/>
    </source>
</evidence>
<keyword evidence="12" id="KW-1185">Reference proteome</keyword>
<evidence type="ECO:0000256" key="6">
    <source>
        <dbReference type="ARBA" id="ARBA00022989"/>
    </source>
</evidence>
<feature type="transmembrane region" description="Helical" evidence="9">
    <location>
        <begin position="131"/>
        <end position="151"/>
    </location>
</feature>
<feature type="transmembrane region" description="Helical" evidence="9">
    <location>
        <begin position="20"/>
        <end position="38"/>
    </location>
</feature>
<dbReference type="PANTHER" id="PTHR35011">
    <property type="entry name" value="2,3-DIKETO-L-GULONATE TRAP TRANSPORTER SMALL PERMEASE PROTEIN YIAM"/>
    <property type="match status" value="1"/>
</dbReference>
<keyword evidence="5 9" id="KW-0812">Transmembrane</keyword>
<dbReference type="Pfam" id="PF04290">
    <property type="entry name" value="DctQ"/>
    <property type="match status" value="1"/>
</dbReference>
<organism evidence="11 12">
    <name type="scientific">Anaeroselena agilis</name>
    <dbReference type="NCBI Taxonomy" id="3063788"/>
    <lineage>
        <taxon>Bacteria</taxon>
        <taxon>Bacillati</taxon>
        <taxon>Bacillota</taxon>
        <taxon>Negativicutes</taxon>
        <taxon>Acetonemataceae</taxon>
        <taxon>Anaeroselena</taxon>
    </lineage>
</organism>
<comment type="caution">
    <text evidence="11">The sequence shown here is derived from an EMBL/GenBank/DDBJ whole genome shotgun (WGS) entry which is preliminary data.</text>
</comment>
<protein>
    <submittedName>
        <fullName evidence="11">TRAP transporter small permease</fullName>
    </submittedName>
</protein>
<evidence type="ECO:0000256" key="4">
    <source>
        <dbReference type="ARBA" id="ARBA00022519"/>
    </source>
</evidence>
<keyword evidence="2" id="KW-0813">Transport</keyword>
<reference evidence="11 12" key="1">
    <citation type="submission" date="2023-07" db="EMBL/GenBank/DDBJ databases">
        <title>The novel representative of Negativicutes class, Anaeroselena agilis gen. nov. sp. nov.</title>
        <authorList>
            <person name="Prokofeva M.I."/>
            <person name="Elcheninov A.G."/>
            <person name="Klyukina A."/>
            <person name="Kublanov I.V."/>
            <person name="Frolov E.N."/>
            <person name="Podosokorskaya O.A."/>
        </authorList>
    </citation>
    <scope>NUCLEOTIDE SEQUENCE [LARGE SCALE GENOMIC DNA]</scope>
    <source>
        <strain evidence="11 12">4137-cl</strain>
    </source>
</reference>
<evidence type="ECO:0000256" key="1">
    <source>
        <dbReference type="ARBA" id="ARBA00004429"/>
    </source>
</evidence>
<keyword evidence="6 9" id="KW-1133">Transmembrane helix</keyword>
<dbReference type="PANTHER" id="PTHR35011:SF2">
    <property type="entry name" value="2,3-DIKETO-L-GULONATE TRAP TRANSPORTER SMALL PERMEASE PROTEIN YIAM"/>
    <property type="match status" value="1"/>
</dbReference>
<feature type="transmembrane region" description="Helical" evidence="9">
    <location>
        <begin position="50"/>
        <end position="68"/>
    </location>
</feature>
<evidence type="ECO:0000256" key="7">
    <source>
        <dbReference type="ARBA" id="ARBA00023136"/>
    </source>
</evidence>
<comment type="subcellular location">
    <subcellularLocation>
        <location evidence="1">Cell inner membrane</location>
        <topology evidence="1">Multi-pass membrane protein</topology>
    </subcellularLocation>
</comment>
<evidence type="ECO:0000256" key="5">
    <source>
        <dbReference type="ARBA" id="ARBA00022692"/>
    </source>
</evidence>
<evidence type="ECO:0000259" key="10">
    <source>
        <dbReference type="Pfam" id="PF04290"/>
    </source>
</evidence>